<dbReference type="Gene3D" id="2.40.40.10">
    <property type="entry name" value="RlpA-like domain"/>
    <property type="match status" value="1"/>
</dbReference>
<dbReference type="SUPFAM" id="SSF50685">
    <property type="entry name" value="Barwin-like endoglucanases"/>
    <property type="match status" value="1"/>
</dbReference>
<evidence type="ECO:0000313" key="5">
    <source>
        <dbReference type="Proteomes" id="UP001153076"/>
    </source>
</evidence>
<feature type="domain" description="Expansin-like EG45" evidence="2">
    <location>
        <begin position="63"/>
        <end position="165"/>
    </location>
</feature>
<accession>A0A9Q1KJ56</accession>
<feature type="chain" id="PRO_5040343171" description="Expansin-like B1" evidence="1">
    <location>
        <begin position="29"/>
        <end position="272"/>
    </location>
</feature>
<protein>
    <recommendedName>
        <fullName evidence="6">Expansin-like B1</fullName>
    </recommendedName>
</protein>
<dbReference type="EMBL" id="JAKOGI010000100">
    <property type="protein sequence ID" value="KAJ8444323.1"/>
    <property type="molecule type" value="Genomic_DNA"/>
</dbReference>
<feature type="signal peptide" evidence="1">
    <location>
        <begin position="1"/>
        <end position="28"/>
    </location>
</feature>
<evidence type="ECO:0000259" key="2">
    <source>
        <dbReference type="PROSITE" id="PS50842"/>
    </source>
</evidence>
<evidence type="ECO:0008006" key="6">
    <source>
        <dbReference type="Google" id="ProtNLM"/>
    </source>
</evidence>
<dbReference type="Proteomes" id="UP001153076">
    <property type="component" value="Unassembled WGS sequence"/>
</dbReference>
<sequence length="272" mass="30185">MKNSRFGHNHAVLFLLMLVVLLPSLCYCYGTSKATYYGSPACKGTLMCKPKSGNQVSNNESTLEACGYGEYGINVNSGRIASVTKLYKAGLGCGSCYKVWCLEPECSDDGTVVLVTGRSTSSVFDFIFSTQAVESMAKRGMEEELKAHTQYNITYVKVPCKFPGYNLMLKVHDDSRYPNYLAMIFYYQAGSDDITSVEVFEEANLVWRECKRAYGAVWGISNPPKSNDLTVRFLAVPSETGNITEAKWVVVPRVIPLAWSPGDLYDTNYQLS</sequence>
<reference evidence="4" key="1">
    <citation type="submission" date="2022-04" db="EMBL/GenBank/DDBJ databases">
        <title>Carnegiea gigantea Genome sequencing and assembly v2.</title>
        <authorList>
            <person name="Copetti D."/>
            <person name="Sanderson M.J."/>
            <person name="Burquez A."/>
            <person name="Wojciechowski M.F."/>
        </authorList>
    </citation>
    <scope>NUCLEOTIDE SEQUENCE</scope>
    <source>
        <strain evidence="4">SGP5-SGP5p</strain>
        <tissue evidence="4">Aerial part</tissue>
    </source>
</reference>
<evidence type="ECO:0000259" key="3">
    <source>
        <dbReference type="PROSITE" id="PS50843"/>
    </source>
</evidence>
<dbReference type="AlphaFoldDB" id="A0A9Q1KJ56"/>
<dbReference type="InterPro" id="IPR007117">
    <property type="entry name" value="Expansin_CBD"/>
</dbReference>
<evidence type="ECO:0000313" key="4">
    <source>
        <dbReference type="EMBL" id="KAJ8444323.1"/>
    </source>
</evidence>
<comment type="caution">
    <text evidence="4">The sequence shown here is derived from an EMBL/GenBank/DDBJ whole genome shotgun (WGS) entry which is preliminary data.</text>
</comment>
<keyword evidence="5" id="KW-1185">Reference proteome</keyword>
<keyword evidence="1" id="KW-0732">Signal</keyword>
<dbReference type="InterPro" id="IPR036749">
    <property type="entry name" value="Expansin_CBD_sf"/>
</dbReference>
<dbReference type="PROSITE" id="PS50842">
    <property type="entry name" value="EXPANSIN_EG45"/>
    <property type="match status" value="1"/>
</dbReference>
<dbReference type="Gene3D" id="2.60.40.760">
    <property type="entry name" value="Expansin, cellulose-binding-like domain"/>
    <property type="match status" value="1"/>
</dbReference>
<name>A0A9Q1KJ56_9CARY</name>
<dbReference type="PANTHER" id="PTHR31692:SF2">
    <property type="entry name" value="EXPANSIN-LIKE B1"/>
    <property type="match status" value="1"/>
</dbReference>
<proteinExistence type="predicted"/>
<dbReference type="InterPro" id="IPR036908">
    <property type="entry name" value="RlpA-like_sf"/>
</dbReference>
<feature type="domain" description="Expansin-like CBD" evidence="3">
    <location>
        <begin position="179"/>
        <end position="267"/>
    </location>
</feature>
<gene>
    <name evidence="4" type="ORF">Cgig2_019881</name>
</gene>
<dbReference type="InterPro" id="IPR007112">
    <property type="entry name" value="Expansin/allergen_DPBB_dom"/>
</dbReference>
<dbReference type="Pfam" id="PF01357">
    <property type="entry name" value="Expansin_C"/>
    <property type="match status" value="1"/>
</dbReference>
<dbReference type="OrthoDB" id="5823761at2759"/>
<evidence type="ECO:0000256" key="1">
    <source>
        <dbReference type="SAM" id="SignalP"/>
    </source>
</evidence>
<dbReference type="SUPFAM" id="SSF49590">
    <property type="entry name" value="PHL pollen allergen"/>
    <property type="match status" value="1"/>
</dbReference>
<dbReference type="PROSITE" id="PS50843">
    <property type="entry name" value="EXPANSIN_CBD"/>
    <property type="match status" value="1"/>
</dbReference>
<dbReference type="GO" id="GO:0009653">
    <property type="term" value="P:anatomical structure morphogenesis"/>
    <property type="evidence" value="ECO:0007669"/>
    <property type="project" value="UniProtKB-ARBA"/>
</dbReference>
<organism evidence="4 5">
    <name type="scientific">Carnegiea gigantea</name>
    <dbReference type="NCBI Taxonomy" id="171969"/>
    <lineage>
        <taxon>Eukaryota</taxon>
        <taxon>Viridiplantae</taxon>
        <taxon>Streptophyta</taxon>
        <taxon>Embryophyta</taxon>
        <taxon>Tracheophyta</taxon>
        <taxon>Spermatophyta</taxon>
        <taxon>Magnoliopsida</taxon>
        <taxon>eudicotyledons</taxon>
        <taxon>Gunneridae</taxon>
        <taxon>Pentapetalae</taxon>
        <taxon>Caryophyllales</taxon>
        <taxon>Cactineae</taxon>
        <taxon>Cactaceae</taxon>
        <taxon>Cactoideae</taxon>
        <taxon>Echinocereeae</taxon>
        <taxon>Carnegiea</taxon>
    </lineage>
</organism>
<dbReference type="PANTHER" id="PTHR31692">
    <property type="entry name" value="EXPANSIN-B3"/>
    <property type="match status" value="1"/>
</dbReference>